<dbReference type="InterPro" id="IPR036390">
    <property type="entry name" value="WH_DNA-bd_sf"/>
</dbReference>
<dbReference type="PROSITE" id="PS50949">
    <property type="entry name" value="HTH_GNTR"/>
    <property type="match status" value="1"/>
</dbReference>
<dbReference type="SMART" id="SM00345">
    <property type="entry name" value="HTH_GNTR"/>
    <property type="match status" value="1"/>
</dbReference>
<dbReference type="AlphaFoldDB" id="A0A077LT34"/>
<dbReference type="EMBL" id="CAJB01000009">
    <property type="protein sequence ID" value="CCH76106.1"/>
    <property type="molecule type" value="Genomic_DNA"/>
</dbReference>
<dbReference type="InterPro" id="IPR008920">
    <property type="entry name" value="TF_FadR/GntR_C"/>
</dbReference>
<keyword evidence="3" id="KW-0804">Transcription</keyword>
<dbReference type="PRINTS" id="PR00035">
    <property type="entry name" value="HTHGNTR"/>
</dbReference>
<dbReference type="STRING" id="1194083.BN12_1060008"/>
<evidence type="ECO:0000313" key="6">
    <source>
        <dbReference type="Proteomes" id="UP000035721"/>
    </source>
</evidence>
<dbReference type="CDD" id="cd07377">
    <property type="entry name" value="WHTH_GntR"/>
    <property type="match status" value="1"/>
</dbReference>
<organism evidence="5 6">
    <name type="scientific">Nostocoides japonicum T1-X7</name>
    <dbReference type="NCBI Taxonomy" id="1194083"/>
    <lineage>
        <taxon>Bacteria</taxon>
        <taxon>Bacillati</taxon>
        <taxon>Actinomycetota</taxon>
        <taxon>Actinomycetes</taxon>
        <taxon>Micrococcales</taxon>
        <taxon>Intrasporangiaceae</taxon>
        <taxon>Nostocoides</taxon>
    </lineage>
</organism>
<dbReference type="PANTHER" id="PTHR43537">
    <property type="entry name" value="TRANSCRIPTIONAL REGULATOR, GNTR FAMILY"/>
    <property type="match status" value="1"/>
</dbReference>
<dbReference type="GO" id="GO:0003700">
    <property type="term" value="F:DNA-binding transcription factor activity"/>
    <property type="evidence" value="ECO:0007669"/>
    <property type="project" value="InterPro"/>
</dbReference>
<dbReference type="GO" id="GO:0003677">
    <property type="term" value="F:DNA binding"/>
    <property type="evidence" value="ECO:0007669"/>
    <property type="project" value="UniProtKB-KW"/>
</dbReference>
<comment type="caution">
    <text evidence="5">The sequence shown here is derived from an EMBL/GenBank/DDBJ whole genome shotgun (WGS) entry which is preliminary data.</text>
</comment>
<evidence type="ECO:0000256" key="2">
    <source>
        <dbReference type="ARBA" id="ARBA00023125"/>
    </source>
</evidence>
<dbReference type="SMART" id="SM00895">
    <property type="entry name" value="FCD"/>
    <property type="match status" value="1"/>
</dbReference>
<gene>
    <name evidence="5" type="ORF">BN12_1060008</name>
</gene>
<dbReference type="Gene3D" id="1.20.120.530">
    <property type="entry name" value="GntR ligand-binding domain-like"/>
    <property type="match status" value="1"/>
</dbReference>
<dbReference type="SUPFAM" id="SSF48008">
    <property type="entry name" value="GntR ligand-binding domain-like"/>
    <property type="match status" value="1"/>
</dbReference>
<evidence type="ECO:0000313" key="5">
    <source>
        <dbReference type="EMBL" id="CCH76106.1"/>
    </source>
</evidence>
<dbReference type="InterPro" id="IPR000524">
    <property type="entry name" value="Tscrpt_reg_HTH_GntR"/>
</dbReference>
<dbReference type="Proteomes" id="UP000035721">
    <property type="component" value="Unassembled WGS sequence"/>
</dbReference>
<dbReference type="PANTHER" id="PTHR43537:SF24">
    <property type="entry name" value="GLUCONATE OPERON TRANSCRIPTIONAL REPRESSOR"/>
    <property type="match status" value="1"/>
</dbReference>
<name>A0A077LT34_9MICO</name>
<reference evidence="5 6" key="1">
    <citation type="journal article" date="2013" name="ISME J.">
        <title>A metabolic model for members of the genus Tetrasphaera involved in enhanced biological phosphorus removal.</title>
        <authorList>
            <person name="Kristiansen R."/>
            <person name="Nguyen H.T.T."/>
            <person name="Saunders A.M."/>
            <person name="Nielsen J.L."/>
            <person name="Wimmer R."/>
            <person name="Le V.Q."/>
            <person name="McIlroy S.J."/>
            <person name="Petrovski S."/>
            <person name="Seviour R.J."/>
            <person name="Calteau A."/>
            <person name="Nielsen K.L."/>
            <person name="Nielsen P.H."/>
        </authorList>
    </citation>
    <scope>NUCLEOTIDE SEQUENCE [LARGE SCALE GENOMIC DNA]</scope>
    <source>
        <strain evidence="5 6">T1-X7</strain>
    </source>
</reference>
<dbReference type="InterPro" id="IPR011711">
    <property type="entry name" value="GntR_C"/>
</dbReference>
<keyword evidence="1" id="KW-0805">Transcription regulation</keyword>
<keyword evidence="2" id="KW-0238">DNA-binding</keyword>
<evidence type="ECO:0000256" key="3">
    <source>
        <dbReference type="ARBA" id="ARBA00023163"/>
    </source>
</evidence>
<dbReference type="OrthoDB" id="5243844at2"/>
<proteinExistence type="predicted"/>
<keyword evidence="6" id="KW-1185">Reference proteome</keyword>
<dbReference type="Pfam" id="PF07729">
    <property type="entry name" value="FCD"/>
    <property type="match status" value="1"/>
</dbReference>
<evidence type="ECO:0000259" key="4">
    <source>
        <dbReference type="PROSITE" id="PS50949"/>
    </source>
</evidence>
<dbReference type="Pfam" id="PF00392">
    <property type="entry name" value="GntR"/>
    <property type="match status" value="1"/>
</dbReference>
<dbReference type="Gene3D" id="1.10.10.10">
    <property type="entry name" value="Winged helix-like DNA-binding domain superfamily/Winged helix DNA-binding domain"/>
    <property type="match status" value="1"/>
</dbReference>
<feature type="domain" description="HTH gntR-type" evidence="4">
    <location>
        <begin position="12"/>
        <end position="79"/>
    </location>
</feature>
<evidence type="ECO:0000256" key="1">
    <source>
        <dbReference type="ARBA" id="ARBA00023015"/>
    </source>
</evidence>
<dbReference type="SUPFAM" id="SSF46785">
    <property type="entry name" value="Winged helix' DNA-binding domain"/>
    <property type="match status" value="1"/>
</dbReference>
<protein>
    <submittedName>
        <fullName evidence="5">Transcriptional regulator, GntR family</fullName>
    </submittedName>
</protein>
<accession>A0A077LT34</accession>
<dbReference type="InterPro" id="IPR036388">
    <property type="entry name" value="WH-like_DNA-bd_sf"/>
</dbReference>
<dbReference type="RefSeq" id="WP_048552789.1">
    <property type="nucleotide sequence ID" value="NZ_HF570958.1"/>
</dbReference>
<sequence>MSGVAGIELVGRSTAEQVAEGLENLIVEGTLRPGERISEAGIARTLGLSRNTVREALRLLQGSGLVRYSFNRGLVVWDPTDEDIVEVFKARLYLERLAATCLHASTDLTGLELAHADFEHALASGDPRTIVDEDLALHQAIVATLGSTRLDRFYAGLVLELRYFLMLLSLDRREYEDPAAVRAEHRALVEAFLTRDPGTAAAAATALVEENQELVREVIARRGDLGSTS</sequence>